<name>A0ACC4CK92_POPAL</name>
<comment type="caution">
    <text evidence="1">The sequence shown here is derived from an EMBL/GenBank/DDBJ whole genome shotgun (WGS) entry which is preliminary data.</text>
</comment>
<dbReference type="Proteomes" id="UP000309997">
    <property type="component" value="Unassembled WGS sequence"/>
</dbReference>
<keyword evidence="2" id="KW-1185">Reference proteome</keyword>
<sequence length="99" mass="11030">MAFQPWMFWSLVRLISALMSQPTASVTTLLYYSNLLPRNLNLERAIGSLTAIRSLQDPKERGWAMMAKIGMDGGTVEGALVVVVPEQKSVLAHRKEDPE</sequence>
<organism evidence="1 2">
    <name type="scientific">Populus alba</name>
    <name type="common">White poplar</name>
    <dbReference type="NCBI Taxonomy" id="43335"/>
    <lineage>
        <taxon>Eukaryota</taxon>
        <taxon>Viridiplantae</taxon>
        <taxon>Streptophyta</taxon>
        <taxon>Embryophyta</taxon>
        <taxon>Tracheophyta</taxon>
        <taxon>Spermatophyta</taxon>
        <taxon>Magnoliopsida</taxon>
        <taxon>eudicotyledons</taxon>
        <taxon>Gunneridae</taxon>
        <taxon>Pentapetalae</taxon>
        <taxon>rosids</taxon>
        <taxon>fabids</taxon>
        <taxon>Malpighiales</taxon>
        <taxon>Salicaceae</taxon>
        <taxon>Saliceae</taxon>
        <taxon>Populus</taxon>
    </lineage>
</organism>
<evidence type="ECO:0000313" key="2">
    <source>
        <dbReference type="Proteomes" id="UP000309997"/>
    </source>
</evidence>
<dbReference type="EMBL" id="RCHU02000003">
    <property type="protein sequence ID" value="KAL3598433.1"/>
    <property type="molecule type" value="Genomic_DNA"/>
</dbReference>
<reference evidence="1 2" key="1">
    <citation type="journal article" date="2024" name="Plant Biotechnol. J.">
        <title>Genome and CRISPR/Cas9 system of a widespread forest tree (Populus alba) in the world.</title>
        <authorList>
            <person name="Liu Y.J."/>
            <person name="Jiang P.F."/>
            <person name="Han X.M."/>
            <person name="Li X.Y."/>
            <person name="Wang H.M."/>
            <person name="Wang Y.J."/>
            <person name="Wang X.X."/>
            <person name="Zeng Q.Y."/>
        </authorList>
    </citation>
    <scope>NUCLEOTIDE SEQUENCE [LARGE SCALE GENOMIC DNA]</scope>
    <source>
        <strain evidence="2">cv. PAL-ZL1</strain>
    </source>
</reference>
<accession>A0ACC4CK92</accession>
<proteinExistence type="predicted"/>
<protein>
    <submittedName>
        <fullName evidence="1">Uncharacterized protein</fullName>
    </submittedName>
</protein>
<gene>
    <name evidence="1" type="ORF">D5086_006351</name>
</gene>
<evidence type="ECO:0000313" key="1">
    <source>
        <dbReference type="EMBL" id="KAL3598433.1"/>
    </source>
</evidence>